<dbReference type="PANTHER" id="PTHR43157:SF31">
    <property type="entry name" value="PHOSPHATIDYLINOSITOL-GLYCAN BIOSYNTHESIS CLASS F PROTEIN"/>
    <property type="match status" value="1"/>
</dbReference>
<sequence>MEGKVIIVTGANSGIGFETAKDLARRKGRVILACRDKTRGTNAAESIIRETGNTNVVMRQLDLSSLDSVRKFAADVNAAEERLDVLIHNAGTVLKTEWTKDNLEVQFATNHFGPFLLNHLLLDLLKKSAPSRIVVLSSVIHHLAPLVLDLDNLNSEKYTMHPMLVYASTKFANILWVQELARRLRGTGVTANVLHPGVVYTNLAWNMWKDFFVFLLKLSVYLFEKNAREGAQTTIYLAVADEVQNVSGKYFADCKRVWVSPFAKNEEKATKLWEVSEKLTGIALE</sequence>
<protein>
    <recommendedName>
        <fullName evidence="4">Retinol dehydrogenase 11</fullName>
    </recommendedName>
</protein>
<dbReference type="InterPro" id="IPR036291">
    <property type="entry name" value="NAD(P)-bd_dom_sf"/>
</dbReference>
<dbReference type="PANTHER" id="PTHR43157">
    <property type="entry name" value="PHOSPHATIDYLINOSITOL-GLYCAN BIOSYNTHESIS CLASS F PROTEIN-RELATED"/>
    <property type="match status" value="1"/>
</dbReference>
<dbReference type="PRINTS" id="PR00081">
    <property type="entry name" value="GDHRDH"/>
</dbReference>
<accession>A0AAV6TRJ5</accession>
<keyword evidence="1" id="KW-0560">Oxidoreductase</keyword>
<dbReference type="InterPro" id="IPR002347">
    <property type="entry name" value="SDR_fam"/>
</dbReference>
<evidence type="ECO:0000313" key="3">
    <source>
        <dbReference type="Proteomes" id="UP000827092"/>
    </source>
</evidence>
<dbReference type="Proteomes" id="UP000827092">
    <property type="component" value="Unassembled WGS sequence"/>
</dbReference>
<keyword evidence="3" id="KW-1185">Reference proteome</keyword>
<dbReference type="AlphaFoldDB" id="A0AAV6TRJ5"/>
<dbReference type="GO" id="GO:0016491">
    <property type="term" value="F:oxidoreductase activity"/>
    <property type="evidence" value="ECO:0007669"/>
    <property type="project" value="UniProtKB-KW"/>
</dbReference>
<name>A0AAV6TRJ5_9ARAC</name>
<dbReference type="Pfam" id="PF00106">
    <property type="entry name" value="adh_short"/>
    <property type="match status" value="2"/>
</dbReference>
<proteinExistence type="predicted"/>
<evidence type="ECO:0000256" key="1">
    <source>
        <dbReference type="ARBA" id="ARBA00023002"/>
    </source>
</evidence>
<evidence type="ECO:0008006" key="4">
    <source>
        <dbReference type="Google" id="ProtNLM"/>
    </source>
</evidence>
<reference evidence="2 3" key="1">
    <citation type="journal article" date="2022" name="Nat. Ecol. Evol.">
        <title>A masculinizing supergene underlies an exaggerated male reproductive morph in a spider.</title>
        <authorList>
            <person name="Hendrickx F."/>
            <person name="De Corte Z."/>
            <person name="Sonet G."/>
            <person name="Van Belleghem S.M."/>
            <person name="Kostlbacher S."/>
            <person name="Vangestel C."/>
        </authorList>
    </citation>
    <scope>NUCLEOTIDE SEQUENCE [LARGE SCALE GENOMIC DNA]</scope>
    <source>
        <strain evidence="2">W744_W776</strain>
    </source>
</reference>
<dbReference type="EMBL" id="JAFNEN010001279">
    <property type="protein sequence ID" value="KAG8174234.1"/>
    <property type="molecule type" value="Genomic_DNA"/>
</dbReference>
<dbReference type="SUPFAM" id="SSF51735">
    <property type="entry name" value="NAD(P)-binding Rossmann-fold domains"/>
    <property type="match status" value="1"/>
</dbReference>
<organism evidence="2 3">
    <name type="scientific">Oedothorax gibbosus</name>
    <dbReference type="NCBI Taxonomy" id="931172"/>
    <lineage>
        <taxon>Eukaryota</taxon>
        <taxon>Metazoa</taxon>
        <taxon>Ecdysozoa</taxon>
        <taxon>Arthropoda</taxon>
        <taxon>Chelicerata</taxon>
        <taxon>Arachnida</taxon>
        <taxon>Araneae</taxon>
        <taxon>Araneomorphae</taxon>
        <taxon>Entelegynae</taxon>
        <taxon>Araneoidea</taxon>
        <taxon>Linyphiidae</taxon>
        <taxon>Erigoninae</taxon>
        <taxon>Oedothorax</taxon>
    </lineage>
</organism>
<evidence type="ECO:0000313" key="2">
    <source>
        <dbReference type="EMBL" id="KAG8174234.1"/>
    </source>
</evidence>
<dbReference type="Gene3D" id="3.40.50.720">
    <property type="entry name" value="NAD(P)-binding Rossmann-like Domain"/>
    <property type="match status" value="1"/>
</dbReference>
<gene>
    <name evidence="2" type="ORF">JTE90_016585</name>
</gene>
<comment type="caution">
    <text evidence="2">The sequence shown here is derived from an EMBL/GenBank/DDBJ whole genome shotgun (WGS) entry which is preliminary data.</text>
</comment>